<keyword evidence="4" id="KW-1185">Reference proteome</keyword>
<sequence>MAVAMGCFRRLMVGWLVATGCMLTHAVPAAASGMEMPAAYHLAGSQRTLPDSQMAYAGRLTSAWAQGVALPNHDQHVAGASLHQDDETVFHRLRQGVDAVAEQAAGALTRPAPKLGGLMLVLLTVFALVLGVLSLRWHRETAE</sequence>
<name>A0A7G5ELL0_9BURK</name>
<reference evidence="3 4" key="1">
    <citation type="journal article" date="2020" name="G3 (Bethesda)">
        <title>CeMbio - The Caenorhabditis elegans Microbiome Resource.</title>
        <authorList>
            <person name="Dirksen P."/>
            <person name="Assie A."/>
            <person name="Zimmermann J."/>
            <person name="Zhang F."/>
            <person name="Tietje A.M."/>
            <person name="Marsh S.A."/>
            <person name="Felix M.A."/>
            <person name="Shapira M."/>
            <person name="Kaleta C."/>
            <person name="Schulenburg H."/>
            <person name="Samuel B."/>
        </authorList>
    </citation>
    <scope>NUCLEOTIDE SEQUENCE [LARGE SCALE GENOMIC DNA]</scope>
    <source>
        <strain evidence="3 4">BIGb0172</strain>
    </source>
</reference>
<gene>
    <name evidence="3" type="ORF">HS961_19715</name>
</gene>
<dbReference type="EMBL" id="CP058554">
    <property type="protein sequence ID" value="QMV74885.1"/>
    <property type="molecule type" value="Genomic_DNA"/>
</dbReference>
<dbReference type="RefSeq" id="WP_182324918.1">
    <property type="nucleotide sequence ID" value="NZ_CP058554.1"/>
</dbReference>
<protein>
    <submittedName>
        <fullName evidence="3">Uncharacterized protein</fullName>
    </submittedName>
</protein>
<feature type="chain" id="PRO_5028874466" evidence="2">
    <location>
        <begin position="27"/>
        <end position="143"/>
    </location>
</feature>
<accession>A0A7G5ELL0</accession>
<dbReference type="AlphaFoldDB" id="A0A7G5ELL0"/>
<organism evidence="3 4">
    <name type="scientific">Comamonas piscis</name>
    <dbReference type="NCBI Taxonomy" id="1562974"/>
    <lineage>
        <taxon>Bacteria</taxon>
        <taxon>Pseudomonadati</taxon>
        <taxon>Pseudomonadota</taxon>
        <taxon>Betaproteobacteria</taxon>
        <taxon>Burkholderiales</taxon>
        <taxon>Comamonadaceae</taxon>
        <taxon>Comamonas</taxon>
    </lineage>
</organism>
<proteinExistence type="predicted"/>
<keyword evidence="1" id="KW-0472">Membrane</keyword>
<feature type="signal peptide" evidence="2">
    <location>
        <begin position="1"/>
        <end position="26"/>
    </location>
</feature>
<keyword evidence="2" id="KW-0732">Signal</keyword>
<keyword evidence="1" id="KW-1133">Transmembrane helix</keyword>
<evidence type="ECO:0000313" key="3">
    <source>
        <dbReference type="EMBL" id="QMV74885.1"/>
    </source>
</evidence>
<evidence type="ECO:0000256" key="1">
    <source>
        <dbReference type="SAM" id="Phobius"/>
    </source>
</evidence>
<feature type="transmembrane region" description="Helical" evidence="1">
    <location>
        <begin position="115"/>
        <end position="135"/>
    </location>
</feature>
<keyword evidence="1" id="KW-0812">Transmembrane</keyword>
<dbReference type="KEGG" id="cpis:HS961_19715"/>
<evidence type="ECO:0000313" key="4">
    <source>
        <dbReference type="Proteomes" id="UP000515240"/>
    </source>
</evidence>
<evidence type="ECO:0000256" key="2">
    <source>
        <dbReference type="SAM" id="SignalP"/>
    </source>
</evidence>
<dbReference type="Proteomes" id="UP000515240">
    <property type="component" value="Chromosome"/>
</dbReference>